<dbReference type="GO" id="GO:0016020">
    <property type="term" value="C:membrane"/>
    <property type="evidence" value="ECO:0007669"/>
    <property type="project" value="UniProtKB-SubCell"/>
</dbReference>
<comment type="caution">
    <text evidence="6">The sequence shown here is derived from an EMBL/GenBank/DDBJ whole genome shotgun (WGS) entry which is preliminary data.</text>
</comment>
<keyword evidence="4 5" id="KW-0472">Membrane</keyword>
<organism evidence="6 7">
    <name type="scientific">Mortierella isabellina</name>
    <name type="common">Filamentous fungus</name>
    <name type="synonym">Umbelopsis isabellina</name>
    <dbReference type="NCBI Taxonomy" id="91625"/>
    <lineage>
        <taxon>Eukaryota</taxon>
        <taxon>Fungi</taxon>
        <taxon>Fungi incertae sedis</taxon>
        <taxon>Mucoromycota</taxon>
        <taxon>Mucoromycotina</taxon>
        <taxon>Umbelopsidomycetes</taxon>
        <taxon>Umbelopsidales</taxon>
        <taxon>Umbelopsidaceae</taxon>
        <taxon>Umbelopsis</taxon>
    </lineage>
</organism>
<dbReference type="Pfam" id="PF05653">
    <property type="entry name" value="Mg_trans_NIPA"/>
    <property type="match status" value="1"/>
</dbReference>
<feature type="transmembrane region" description="Helical" evidence="5">
    <location>
        <begin position="277"/>
        <end position="296"/>
    </location>
</feature>
<evidence type="ECO:0000256" key="1">
    <source>
        <dbReference type="ARBA" id="ARBA00004141"/>
    </source>
</evidence>
<keyword evidence="2 5" id="KW-0812">Transmembrane</keyword>
<feature type="transmembrane region" description="Helical" evidence="5">
    <location>
        <begin position="180"/>
        <end position="205"/>
    </location>
</feature>
<keyword evidence="3 5" id="KW-1133">Transmembrane helix</keyword>
<feature type="transmembrane region" description="Helical" evidence="5">
    <location>
        <begin position="6"/>
        <end position="27"/>
    </location>
</feature>
<proteinExistence type="predicted"/>
<keyword evidence="7" id="KW-1185">Reference proteome</keyword>
<feature type="transmembrane region" description="Helical" evidence="5">
    <location>
        <begin position="142"/>
        <end position="160"/>
    </location>
</feature>
<dbReference type="OrthoDB" id="165382at2759"/>
<comment type="subcellular location">
    <subcellularLocation>
        <location evidence="1">Membrane</location>
        <topology evidence="1">Multi-pass membrane protein</topology>
    </subcellularLocation>
</comment>
<dbReference type="InterPro" id="IPR037185">
    <property type="entry name" value="EmrE-like"/>
</dbReference>
<evidence type="ECO:0000256" key="3">
    <source>
        <dbReference type="ARBA" id="ARBA00022989"/>
    </source>
</evidence>
<dbReference type="InterPro" id="IPR008521">
    <property type="entry name" value="Mg_trans_NIPA"/>
</dbReference>
<feature type="transmembrane region" description="Helical" evidence="5">
    <location>
        <begin position="112"/>
        <end position="133"/>
    </location>
</feature>
<gene>
    <name evidence="6" type="ORF">INT43_003391</name>
</gene>
<reference evidence="6" key="1">
    <citation type="submission" date="2020-12" db="EMBL/GenBank/DDBJ databases">
        <title>Metabolic potential, ecology and presence of endohyphal bacteria is reflected in genomic diversity of Mucoromycotina.</title>
        <authorList>
            <person name="Muszewska A."/>
            <person name="Okrasinska A."/>
            <person name="Steczkiewicz K."/>
            <person name="Drgas O."/>
            <person name="Orlowska M."/>
            <person name="Perlinska-Lenart U."/>
            <person name="Aleksandrzak-Piekarczyk T."/>
            <person name="Szatraj K."/>
            <person name="Zielenkiewicz U."/>
            <person name="Pilsyk S."/>
            <person name="Malc E."/>
            <person name="Mieczkowski P."/>
            <person name="Kruszewska J.S."/>
            <person name="Biernat P."/>
            <person name="Pawlowska J."/>
        </authorList>
    </citation>
    <scope>NUCLEOTIDE SEQUENCE</scope>
    <source>
        <strain evidence="6">WA0000067209</strain>
    </source>
</reference>
<dbReference type="SUPFAM" id="SSF103481">
    <property type="entry name" value="Multidrug resistance efflux transporter EmrE"/>
    <property type="match status" value="1"/>
</dbReference>
<evidence type="ECO:0000313" key="7">
    <source>
        <dbReference type="Proteomes" id="UP000654370"/>
    </source>
</evidence>
<feature type="transmembrane region" description="Helical" evidence="5">
    <location>
        <begin position="348"/>
        <end position="372"/>
    </location>
</feature>
<evidence type="ECO:0000256" key="2">
    <source>
        <dbReference type="ARBA" id="ARBA00022692"/>
    </source>
</evidence>
<dbReference type="GO" id="GO:0015095">
    <property type="term" value="F:magnesium ion transmembrane transporter activity"/>
    <property type="evidence" value="ECO:0007669"/>
    <property type="project" value="InterPro"/>
</dbReference>
<feature type="transmembrane region" description="Helical" evidence="5">
    <location>
        <begin position="316"/>
        <end position="336"/>
    </location>
</feature>
<dbReference type="Proteomes" id="UP000654370">
    <property type="component" value="Unassembled WGS sequence"/>
</dbReference>
<protein>
    <submittedName>
        <fullName evidence="6">Uncharacterized protein</fullName>
    </submittedName>
</protein>
<feature type="transmembrane region" description="Helical" evidence="5">
    <location>
        <begin position="86"/>
        <end position="106"/>
    </location>
</feature>
<sequence>MLAVGIAFAFVGNAVIGLGNVIQKYALARVTKPPERPGLHLPKSVDETQTLVQGLKLAMARRVDTLLRSGYAGDPTKSYSRFRDRLWWTGFLATYAGEVGGNWVALSVASPTVVTPLGIVGVIANIIFANLLLGEQVSKRHSVGYCWIIGGVFFLLWASLSGEKDAITFEDVMAEEGVAGLTNFIFSTRVLTIAAVLAVAITLLVRQLRRSNDDDHSTARAKKRRSIIISSTEEDISEATNGSHSNPTASRRSHINEIDMSKPSVYQPSNSSQESSYLVLGIHVFLCSILGGITVVTSKIAVTFLRCWLADESQPASSSIPLLLFLVCLLVCSIAAQETVKQLTLQKFSLAVFQPVFYALYVTNVTILSLALFEMQAYQVWSLIRIAFGILLIAKGVGTILDQDSFGIRKRVAYFTRAGVKAITSLSLVRRAFQGRMAHNRHHEEANSGDSMELK</sequence>
<dbReference type="AlphaFoldDB" id="A0A8H7PQP4"/>
<evidence type="ECO:0000256" key="5">
    <source>
        <dbReference type="SAM" id="Phobius"/>
    </source>
</evidence>
<name>A0A8H7PQP4_MORIS</name>
<evidence type="ECO:0000256" key="4">
    <source>
        <dbReference type="ARBA" id="ARBA00023136"/>
    </source>
</evidence>
<feature type="transmembrane region" description="Helical" evidence="5">
    <location>
        <begin position="378"/>
        <end position="401"/>
    </location>
</feature>
<accession>A0A8H7PQP4</accession>
<dbReference type="EMBL" id="JAEPQZ010000008">
    <property type="protein sequence ID" value="KAG2178138.1"/>
    <property type="molecule type" value="Genomic_DNA"/>
</dbReference>
<dbReference type="PANTHER" id="PTHR12570:SF85">
    <property type="entry name" value="DUF803 DOMAIN MEMBRANE PROTEIN (AFU_ORTHOLOGUE AFUA_1G15880)"/>
    <property type="match status" value="1"/>
</dbReference>
<dbReference type="PANTHER" id="PTHR12570">
    <property type="match status" value="1"/>
</dbReference>
<evidence type="ECO:0000313" key="6">
    <source>
        <dbReference type="EMBL" id="KAG2178138.1"/>
    </source>
</evidence>